<feature type="region of interest" description="Disordered" evidence="1">
    <location>
        <begin position="22"/>
        <end position="46"/>
    </location>
</feature>
<protein>
    <submittedName>
        <fullName evidence="2">Uncharacterized protein</fullName>
    </submittedName>
</protein>
<dbReference type="EMBL" id="BARU01027392">
    <property type="protein sequence ID" value="GAH73712.1"/>
    <property type="molecule type" value="Genomic_DNA"/>
</dbReference>
<proteinExistence type="predicted"/>
<feature type="compositionally biased region" description="Basic and acidic residues" evidence="1">
    <location>
        <begin position="22"/>
        <end position="31"/>
    </location>
</feature>
<gene>
    <name evidence="2" type="ORF">S03H2_43858</name>
</gene>
<comment type="caution">
    <text evidence="2">The sequence shown here is derived from an EMBL/GenBank/DDBJ whole genome shotgun (WGS) entry which is preliminary data.</text>
</comment>
<feature type="compositionally biased region" description="Acidic residues" evidence="1">
    <location>
        <begin position="32"/>
        <end position="46"/>
    </location>
</feature>
<evidence type="ECO:0000256" key="1">
    <source>
        <dbReference type="SAM" id="MobiDB-lite"/>
    </source>
</evidence>
<dbReference type="AlphaFoldDB" id="X1HW73"/>
<reference evidence="2" key="1">
    <citation type="journal article" date="2014" name="Front. Microbiol.">
        <title>High frequency of phylogenetically diverse reductive dehalogenase-homologous genes in deep subseafloor sedimentary metagenomes.</title>
        <authorList>
            <person name="Kawai M."/>
            <person name="Futagami T."/>
            <person name="Toyoda A."/>
            <person name="Takaki Y."/>
            <person name="Nishi S."/>
            <person name="Hori S."/>
            <person name="Arai W."/>
            <person name="Tsubouchi T."/>
            <person name="Morono Y."/>
            <person name="Uchiyama I."/>
            <person name="Ito T."/>
            <person name="Fujiyama A."/>
            <person name="Inagaki F."/>
            <person name="Takami H."/>
        </authorList>
    </citation>
    <scope>NUCLEOTIDE SEQUENCE</scope>
    <source>
        <strain evidence="2">Expedition CK06-06</strain>
    </source>
</reference>
<name>X1HW73_9ZZZZ</name>
<organism evidence="2">
    <name type="scientific">marine sediment metagenome</name>
    <dbReference type="NCBI Taxonomy" id="412755"/>
    <lineage>
        <taxon>unclassified sequences</taxon>
        <taxon>metagenomes</taxon>
        <taxon>ecological metagenomes</taxon>
    </lineage>
</organism>
<accession>X1HW73</accession>
<sequence>MRLNLRSLADEITRLKRRVAKLEVEEPTKEEPSEEAPVEEPSSEEK</sequence>
<evidence type="ECO:0000313" key="2">
    <source>
        <dbReference type="EMBL" id="GAH73712.1"/>
    </source>
</evidence>